<sequence>MRAVDPHRLFTILNSAALAGWVLLWLAPRARVTQRLVYSGLFSLLLAAVYIAILVPHLELDAFRDGNSLEGVLRQFQKPWFMLAGWVHYLAFDLWIGAWIGRDAAARGASRWLVVPCQVLTLLLGPVGLLLYVALVRRALPSGRP</sequence>
<dbReference type="STRING" id="54.SAMN02745121_01466"/>
<protein>
    <recommendedName>
        <fullName evidence="4">DUF4281 domain-containing protein</fullName>
    </recommendedName>
</protein>
<proteinExistence type="predicted"/>
<feature type="transmembrane region" description="Helical" evidence="1">
    <location>
        <begin position="112"/>
        <end position="135"/>
    </location>
</feature>
<evidence type="ECO:0000313" key="2">
    <source>
        <dbReference type="EMBL" id="SFD76598.1"/>
    </source>
</evidence>
<reference evidence="3" key="1">
    <citation type="submission" date="2016-10" db="EMBL/GenBank/DDBJ databases">
        <authorList>
            <person name="Varghese N."/>
            <person name="Submissions S."/>
        </authorList>
    </citation>
    <scope>NUCLEOTIDE SEQUENCE [LARGE SCALE GENOMIC DNA]</scope>
    <source>
        <strain evidence="3">ATCC 25963</strain>
    </source>
</reference>
<dbReference type="AlphaFoldDB" id="A0A1I1V3L1"/>
<accession>A0A1I1V3L1</accession>
<evidence type="ECO:0000313" key="3">
    <source>
        <dbReference type="Proteomes" id="UP000199400"/>
    </source>
</evidence>
<feature type="transmembrane region" description="Helical" evidence="1">
    <location>
        <begin position="38"/>
        <end position="60"/>
    </location>
</feature>
<feature type="transmembrane region" description="Helical" evidence="1">
    <location>
        <begin position="6"/>
        <end position="26"/>
    </location>
</feature>
<evidence type="ECO:0000256" key="1">
    <source>
        <dbReference type="SAM" id="Phobius"/>
    </source>
</evidence>
<keyword evidence="1" id="KW-0812">Transmembrane</keyword>
<organism evidence="2 3">
    <name type="scientific">Nannocystis exedens</name>
    <dbReference type="NCBI Taxonomy" id="54"/>
    <lineage>
        <taxon>Bacteria</taxon>
        <taxon>Pseudomonadati</taxon>
        <taxon>Myxococcota</taxon>
        <taxon>Polyangia</taxon>
        <taxon>Nannocystales</taxon>
        <taxon>Nannocystaceae</taxon>
        <taxon>Nannocystis</taxon>
    </lineage>
</organism>
<feature type="transmembrane region" description="Helical" evidence="1">
    <location>
        <begin position="80"/>
        <end position="100"/>
    </location>
</feature>
<dbReference type="EMBL" id="FOMX01000004">
    <property type="protein sequence ID" value="SFD76598.1"/>
    <property type="molecule type" value="Genomic_DNA"/>
</dbReference>
<dbReference type="InterPro" id="IPR025461">
    <property type="entry name" value="ABA4-like"/>
</dbReference>
<dbReference type="Pfam" id="PF14108">
    <property type="entry name" value="ABA4-like"/>
    <property type="match status" value="1"/>
</dbReference>
<name>A0A1I1V3L1_9BACT</name>
<evidence type="ECO:0008006" key="4">
    <source>
        <dbReference type="Google" id="ProtNLM"/>
    </source>
</evidence>
<keyword evidence="3" id="KW-1185">Reference proteome</keyword>
<keyword evidence="1" id="KW-1133">Transmembrane helix</keyword>
<keyword evidence="1" id="KW-0472">Membrane</keyword>
<dbReference type="Proteomes" id="UP000199400">
    <property type="component" value="Unassembled WGS sequence"/>
</dbReference>
<gene>
    <name evidence="2" type="ORF">SAMN02745121_01466</name>
</gene>